<proteinExistence type="predicted"/>
<gene>
    <name evidence="2" type="ORF">KL86DYS2_11351</name>
</gene>
<dbReference type="Pfam" id="PF00027">
    <property type="entry name" value="cNMP_binding"/>
    <property type="match status" value="1"/>
</dbReference>
<reference evidence="2" key="1">
    <citation type="submission" date="2016-04" db="EMBL/GenBank/DDBJ databases">
        <authorList>
            <person name="Evans L.H."/>
            <person name="Alamgir A."/>
            <person name="Owens N."/>
            <person name="Weber N.D."/>
            <person name="Virtaneva K."/>
            <person name="Barbian K."/>
            <person name="Babar A."/>
            <person name="Rosenke K."/>
        </authorList>
    </citation>
    <scope>NUCLEOTIDE SEQUENCE</scope>
    <source>
        <strain evidence="2">86-2</strain>
    </source>
</reference>
<dbReference type="AlphaFoldDB" id="A0A212JEN7"/>
<name>A0A212JEN7_9BACT</name>
<dbReference type="SUPFAM" id="SSF51206">
    <property type="entry name" value="cAMP-binding domain-like"/>
    <property type="match status" value="1"/>
</dbReference>
<protein>
    <recommendedName>
        <fullName evidence="1">Cyclic nucleotide-binding domain-containing protein</fullName>
    </recommendedName>
</protein>
<sequence>MLTFAHIEIDESMDTEKIKSYIETIISLSDEEWEILSTHIEYKILKKNEYLLHEGVICNFIAFINKGVLIYCKELENGNDMTTDMAFEGEWVTDNYSRLKRLPSHLNIKAIEDCELWIIKEKDLPYLYQKIPSLERFGRILTEQAFIKMTQMSIDLQTLSAKERYLKLFRNYPEIFQRIPLHYIANYLGIAPKSLSRIRNTIFKKE</sequence>
<dbReference type="EMBL" id="FLUL01000001">
    <property type="protein sequence ID" value="SBV97881.1"/>
    <property type="molecule type" value="Genomic_DNA"/>
</dbReference>
<evidence type="ECO:0000313" key="2">
    <source>
        <dbReference type="EMBL" id="SBV97881.1"/>
    </source>
</evidence>
<organism evidence="2">
    <name type="scientific">uncultured Dysgonomonas sp</name>
    <dbReference type="NCBI Taxonomy" id="206096"/>
    <lineage>
        <taxon>Bacteria</taxon>
        <taxon>Pseudomonadati</taxon>
        <taxon>Bacteroidota</taxon>
        <taxon>Bacteroidia</taxon>
        <taxon>Bacteroidales</taxon>
        <taxon>Dysgonomonadaceae</taxon>
        <taxon>Dysgonomonas</taxon>
        <taxon>environmental samples</taxon>
    </lineage>
</organism>
<dbReference type="InterPro" id="IPR014710">
    <property type="entry name" value="RmlC-like_jellyroll"/>
</dbReference>
<dbReference type="Gene3D" id="2.60.120.10">
    <property type="entry name" value="Jelly Rolls"/>
    <property type="match status" value="1"/>
</dbReference>
<accession>A0A212JEN7</accession>
<feature type="domain" description="Cyclic nucleotide-binding" evidence="1">
    <location>
        <begin position="45"/>
        <end position="129"/>
    </location>
</feature>
<dbReference type="CDD" id="cd00038">
    <property type="entry name" value="CAP_ED"/>
    <property type="match status" value="1"/>
</dbReference>
<dbReference type="RefSeq" id="WP_296948516.1">
    <property type="nucleotide sequence ID" value="NZ_LT599021.1"/>
</dbReference>
<dbReference type="InterPro" id="IPR018490">
    <property type="entry name" value="cNMP-bd_dom_sf"/>
</dbReference>
<dbReference type="InterPro" id="IPR000595">
    <property type="entry name" value="cNMP-bd_dom"/>
</dbReference>
<evidence type="ECO:0000259" key="1">
    <source>
        <dbReference type="Pfam" id="PF00027"/>
    </source>
</evidence>